<gene>
    <name evidence="2" type="ORF">NDU88_004376</name>
</gene>
<comment type="caution">
    <text evidence="2">The sequence shown here is derived from an EMBL/GenBank/DDBJ whole genome shotgun (WGS) entry which is preliminary data.</text>
</comment>
<keyword evidence="3" id="KW-1185">Reference proteome</keyword>
<dbReference type="Proteomes" id="UP001066276">
    <property type="component" value="Chromosome 10"/>
</dbReference>
<evidence type="ECO:0000256" key="1">
    <source>
        <dbReference type="SAM" id="MobiDB-lite"/>
    </source>
</evidence>
<organism evidence="2 3">
    <name type="scientific">Pleurodeles waltl</name>
    <name type="common">Iberian ribbed newt</name>
    <dbReference type="NCBI Taxonomy" id="8319"/>
    <lineage>
        <taxon>Eukaryota</taxon>
        <taxon>Metazoa</taxon>
        <taxon>Chordata</taxon>
        <taxon>Craniata</taxon>
        <taxon>Vertebrata</taxon>
        <taxon>Euteleostomi</taxon>
        <taxon>Amphibia</taxon>
        <taxon>Batrachia</taxon>
        <taxon>Caudata</taxon>
        <taxon>Salamandroidea</taxon>
        <taxon>Salamandridae</taxon>
        <taxon>Pleurodelinae</taxon>
        <taxon>Pleurodeles</taxon>
    </lineage>
</organism>
<dbReference type="EMBL" id="JANPWB010000014">
    <property type="protein sequence ID" value="KAJ1099274.1"/>
    <property type="molecule type" value="Genomic_DNA"/>
</dbReference>
<evidence type="ECO:0000313" key="2">
    <source>
        <dbReference type="EMBL" id="KAJ1099274.1"/>
    </source>
</evidence>
<protein>
    <submittedName>
        <fullName evidence="2">Uncharacterized protein</fullName>
    </submittedName>
</protein>
<sequence length="318" mass="33540">MLMAGWGSVLCTLPWNRNRSNSTQGGDTPPIQSGVPPHKPCIPRAHLHLLGLLGRSLSSAPRRRGGRDHRPAGTQALLLASGAAARCPKSDESQAEPHPIGSPAPGAPGPGWHRDRPRPGQPAQGGDLSLVTPGVGPPTHPVIPGPILSSWAPRAGPAPQPATPQGPGPAPRQACSLFLSPPGSERNTPEWESLSPSHTRSGFSDLGPSGLAGTAAGRARALQLHPYLPQRILSSRALPVFFHPPRGQYFSFSAFLAGSGGVRRHEDPLPSPRKVLEGRFLLSGCFLSETVLELHKTRPTTRHLGSSQFAIVVTSARR</sequence>
<feature type="compositionally biased region" description="Pro residues" evidence="1">
    <location>
        <begin position="156"/>
        <end position="170"/>
    </location>
</feature>
<feature type="compositionally biased region" description="Pro residues" evidence="1">
    <location>
        <begin position="135"/>
        <end position="144"/>
    </location>
</feature>
<evidence type="ECO:0000313" key="3">
    <source>
        <dbReference type="Proteomes" id="UP001066276"/>
    </source>
</evidence>
<name>A0AAV7M9R6_PLEWA</name>
<accession>A0AAV7M9R6</accession>
<feature type="region of interest" description="Disordered" evidence="1">
    <location>
        <begin position="17"/>
        <end position="36"/>
    </location>
</feature>
<dbReference type="AlphaFoldDB" id="A0AAV7M9R6"/>
<feature type="region of interest" description="Disordered" evidence="1">
    <location>
        <begin position="82"/>
        <end position="212"/>
    </location>
</feature>
<feature type="compositionally biased region" description="Polar residues" evidence="1">
    <location>
        <begin position="17"/>
        <end position="26"/>
    </location>
</feature>
<proteinExistence type="predicted"/>
<reference evidence="2" key="1">
    <citation type="journal article" date="2022" name="bioRxiv">
        <title>Sequencing and chromosome-scale assembly of the giantPleurodeles waltlgenome.</title>
        <authorList>
            <person name="Brown T."/>
            <person name="Elewa A."/>
            <person name="Iarovenko S."/>
            <person name="Subramanian E."/>
            <person name="Araus A.J."/>
            <person name="Petzold A."/>
            <person name="Susuki M."/>
            <person name="Suzuki K.-i.T."/>
            <person name="Hayashi T."/>
            <person name="Toyoda A."/>
            <person name="Oliveira C."/>
            <person name="Osipova E."/>
            <person name="Leigh N.D."/>
            <person name="Simon A."/>
            <person name="Yun M.H."/>
        </authorList>
    </citation>
    <scope>NUCLEOTIDE SEQUENCE</scope>
    <source>
        <strain evidence="2">20211129_DDA</strain>
        <tissue evidence="2">Liver</tissue>
    </source>
</reference>